<dbReference type="InterPro" id="IPR012337">
    <property type="entry name" value="RNaseH-like_sf"/>
</dbReference>
<comment type="catalytic activity">
    <reaction evidence="1 10">
        <text>Endonucleolytic cleavage to 5'-phosphomonoester.</text>
        <dbReference type="EC" id="3.1.26.4"/>
    </reaction>
</comment>
<dbReference type="PANTHER" id="PTHR10642:SF26">
    <property type="entry name" value="RIBONUCLEASE H1"/>
    <property type="match status" value="1"/>
</dbReference>
<comment type="subcellular location">
    <subcellularLocation>
        <location evidence="10">Cytoplasm</location>
    </subcellularLocation>
</comment>
<keyword evidence="7 10" id="KW-0255">Endonuclease</keyword>
<proteinExistence type="inferred from homology"/>
<dbReference type="InterPro" id="IPR036397">
    <property type="entry name" value="RNaseH_sf"/>
</dbReference>
<keyword evidence="9 10" id="KW-0460">Magnesium</keyword>
<dbReference type="EnsemblBacteria" id="BAC91553">
    <property type="protein sequence ID" value="BAC91553"/>
    <property type="gene ID" value="BAC91553"/>
</dbReference>
<evidence type="ECO:0000256" key="7">
    <source>
        <dbReference type="ARBA" id="ARBA00022759"/>
    </source>
</evidence>
<comment type="cofactor">
    <cofactor evidence="10">
        <name>Mg(2+)</name>
        <dbReference type="ChEBI" id="CHEBI:18420"/>
    </cofactor>
    <text evidence="10">Binds 1 Mg(2+) ion per subunit. May bind a second metal ion at a regulatory site, or after substrate binding.</text>
</comment>
<keyword evidence="13" id="KW-1185">Reference proteome</keyword>
<evidence type="ECO:0000256" key="6">
    <source>
        <dbReference type="ARBA" id="ARBA00022723"/>
    </source>
</evidence>
<evidence type="ECO:0000256" key="8">
    <source>
        <dbReference type="ARBA" id="ARBA00022801"/>
    </source>
</evidence>
<keyword evidence="10" id="KW-0963">Cytoplasm</keyword>
<evidence type="ECO:0000256" key="3">
    <source>
        <dbReference type="ARBA" id="ARBA00011245"/>
    </source>
</evidence>
<keyword evidence="8 10" id="KW-0378">Hydrolase</keyword>
<dbReference type="PATRIC" id="fig|251221.4.peg.3645"/>
<dbReference type="HAMAP" id="MF_00042">
    <property type="entry name" value="RNase_H"/>
    <property type="match status" value="1"/>
</dbReference>
<evidence type="ECO:0000256" key="1">
    <source>
        <dbReference type="ARBA" id="ARBA00000077"/>
    </source>
</evidence>
<evidence type="ECO:0000256" key="10">
    <source>
        <dbReference type="HAMAP-Rule" id="MF_00042"/>
    </source>
</evidence>
<dbReference type="OrthoDB" id="7845843at2"/>
<dbReference type="GO" id="GO:0000287">
    <property type="term" value="F:magnesium ion binding"/>
    <property type="evidence" value="ECO:0007669"/>
    <property type="project" value="UniProtKB-UniRule"/>
</dbReference>
<dbReference type="GO" id="GO:0006401">
    <property type="term" value="P:RNA catabolic process"/>
    <property type="evidence" value="ECO:0007669"/>
    <property type="project" value="UniProtKB-UniRule"/>
</dbReference>
<gene>
    <name evidence="10 12" type="primary">rnhA</name>
</gene>
<dbReference type="RefSeq" id="WP_011143601.1">
    <property type="nucleotide sequence ID" value="NC_005125.1"/>
</dbReference>
<comment type="similarity">
    <text evidence="2 10">Belongs to the RNase H family.</text>
</comment>
<accession>Q7NFB4</accession>
<comment type="caution">
    <text evidence="10">Lacks conserved residue(s) required for the propagation of feature annotation.</text>
</comment>
<name>Q7NFB4_GLOVI</name>
<protein>
    <recommendedName>
        <fullName evidence="4 10">Ribonuclease H</fullName>
        <shortName evidence="10">RNase H</shortName>
        <ecNumber evidence="4 10">3.1.26.4</ecNumber>
    </recommendedName>
</protein>
<feature type="binding site" evidence="10">
    <location>
        <position position="7"/>
    </location>
    <ligand>
        <name>Mg(2+)</name>
        <dbReference type="ChEBI" id="CHEBI:18420"/>
        <label>1</label>
    </ligand>
</feature>
<evidence type="ECO:0000259" key="11">
    <source>
        <dbReference type="PROSITE" id="PS50879"/>
    </source>
</evidence>
<dbReference type="InterPro" id="IPR022892">
    <property type="entry name" value="RNaseHI"/>
</dbReference>
<feature type="binding site" evidence="10">
    <location>
        <position position="7"/>
    </location>
    <ligand>
        <name>Mg(2+)</name>
        <dbReference type="ChEBI" id="CHEBI:18420"/>
        <label>2</label>
    </ligand>
</feature>
<dbReference type="CDD" id="cd09278">
    <property type="entry name" value="RNase_HI_prokaryote_like"/>
    <property type="match status" value="1"/>
</dbReference>
<feature type="domain" description="RNase H type-1" evidence="11">
    <location>
        <begin position="1"/>
        <end position="138"/>
    </location>
</feature>
<dbReference type="Gene3D" id="3.30.420.10">
    <property type="entry name" value="Ribonuclease H-like superfamily/Ribonuclease H"/>
    <property type="match status" value="1"/>
</dbReference>
<sequence length="213" mass="23052">MFRIATDGACSGNPGPGGWAALVVGEGTYEEVFGFEPHTTNNRMEMRAVIEGLTRVPADAKVKVLTDSQYVIKGMSEWLPGWKRRGWITSTGKPVENRDLWEALERAVGGRVLWEHVRGHTGHPENERANTLAQTAARGGAPAVGARTVPTNGTTYLSLVDGHLSRSTGWSACQALVQGVSGARYKKCRNRAEELDTISAWGLPPESLVQLEG</sequence>
<dbReference type="Proteomes" id="UP000000557">
    <property type="component" value="Chromosome"/>
</dbReference>
<dbReference type="NCBIfam" id="NF001236">
    <property type="entry name" value="PRK00203.1"/>
    <property type="match status" value="1"/>
</dbReference>
<dbReference type="EC" id="3.1.26.4" evidence="4 10"/>
<dbReference type="HOGENOM" id="CLU_030894_3_0_3"/>
<feature type="binding site" evidence="10">
    <location>
        <position position="67"/>
    </location>
    <ligand>
        <name>Mg(2+)</name>
        <dbReference type="ChEBI" id="CHEBI:18420"/>
        <label>1</label>
    </ligand>
</feature>
<dbReference type="Pfam" id="PF00075">
    <property type="entry name" value="RNase_H"/>
    <property type="match status" value="1"/>
</dbReference>
<keyword evidence="6 10" id="KW-0479">Metal-binding</keyword>
<reference evidence="12 13" key="2">
    <citation type="journal article" date="2003" name="DNA Res.">
        <title>Complete genome structure of Gloeobacter violaceus PCC 7421, a cyanobacterium that lacks thylakoids (supplement).</title>
        <authorList>
            <person name="Nakamura Y."/>
            <person name="Kaneko T."/>
            <person name="Sato S."/>
            <person name="Mimuro M."/>
            <person name="Miyashita H."/>
            <person name="Tsuchiya T."/>
            <person name="Sasamoto S."/>
            <person name="Watanabe A."/>
            <person name="Kawashima K."/>
            <person name="Kishida Y."/>
            <person name="Kiyokawa C."/>
            <person name="Kohara M."/>
            <person name="Matsumoto M."/>
            <person name="Matsuno A."/>
            <person name="Nakazaki N."/>
            <person name="Shimpo S."/>
            <person name="Takeuchi C."/>
            <person name="Yamada M."/>
            <person name="Tabata S."/>
        </authorList>
    </citation>
    <scope>NUCLEOTIDE SEQUENCE [LARGE SCALE GENOMIC DNA]</scope>
    <source>
        <strain evidence="13">ATCC 29082 / PCC 7421</strain>
    </source>
</reference>
<dbReference type="InterPro" id="IPR050092">
    <property type="entry name" value="RNase_H"/>
</dbReference>
<dbReference type="InterPro" id="IPR002156">
    <property type="entry name" value="RNaseH_domain"/>
</dbReference>
<dbReference type="GO" id="GO:0005737">
    <property type="term" value="C:cytoplasm"/>
    <property type="evidence" value="ECO:0007669"/>
    <property type="project" value="UniProtKB-SubCell"/>
</dbReference>
<dbReference type="GO" id="GO:0004523">
    <property type="term" value="F:RNA-DNA hybrid ribonuclease activity"/>
    <property type="evidence" value="ECO:0007669"/>
    <property type="project" value="UniProtKB-UniRule"/>
</dbReference>
<dbReference type="PhylomeDB" id="Q7NFB4"/>
<feature type="binding site" evidence="10">
    <location>
        <position position="45"/>
    </location>
    <ligand>
        <name>Mg(2+)</name>
        <dbReference type="ChEBI" id="CHEBI:18420"/>
        <label>1</label>
    </ligand>
</feature>
<organism evidence="12 13">
    <name type="scientific">Gloeobacter violaceus (strain ATCC 29082 / PCC 7421)</name>
    <dbReference type="NCBI Taxonomy" id="251221"/>
    <lineage>
        <taxon>Bacteria</taxon>
        <taxon>Bacillati</taxon>
        <taxon>Cyanobacteriota</taxon>
        <taxon>Cyanophyceae</taxon>
        <taxon>Gloeobacterales</taxon>
        <taxon>Gloeobacteraceae</taxon>
        <taxon>Gloeobacter</taxon>
    </lineage>
</organism>
<dbReference type="SMR" id="Q7NFB4"/>
<dbReference type="PROSITE" id="PS50879">
    <property type="entry name" value="RNASE_H_1"/>
    <property type="match status" value="1"/>
</dbReference>
<evidence type="ECO:0000256" key="5">
    <source>
        <dbReference type="ARBA" id="ARBA00022722"/>
    </source>
</evidence>
<dbReference type="KEGG" id="gvi:gll3612"/>
<dbReference type="STRING" id="251221.gene:10761127"/>
<reference evidence="12 13" key="1">
    <citation type="journal article" date="2003" name="DNA Res.">
        <title>Complete genome structure of Gloeobacter violaceus PCC 7421, a cyanobacterium that lacks thylakoids.</title>
        <authorList>
            <person name="Nakamura Y."/>
            <person name="Kaneko T."/>
            <person name="Sato S."/>
            <person name="Mimuro M."/>
            <person name="Miyashita H."/>
            <person name="Tsuchiya T."/>
            <person name="Sasamoto S."/>
            <person name="Watanabe A."/>
            <person name="Kawashima K."/>
            <person name="Kishida Y."/>
            <person name="Kiyokawa C."/>
            <person name="Kohara M."/>
            <person name="Matsumoto M."/>
            <person name="Matsuno A."/>
            <person name="Nakazaki N."/>
            <person name="Shimpo S."/>
            <person name="Takeuchi C."/>
            <person name="Yamada M."/>
            <person name="Tabata S."/>
        </authorList>
    </citation>
    <scope>NUCLEOTIDE SEQUENCE [LARGE SCALE GENOMIC DNA]</scope>
    <source>
        <strain evidence="13">ATCC 29082 / PCC 7421</strain>
    </source>
</reference>
<dbReference type="SUPFAM" id="SSF53098">
    <property type="entry name" value="Ribonuclease H-like"/>
    <property type="match status" value="1"/>
</dbReference>
<keyword evidence="5 10" id="KW-0540">Nuclease</keyword>
<dbReference type="GO" id="GO:0003676">
    <property type="term" value="F:nucleic acid binding"/>
    <property type="evidence" value="ECO:0007669"/>
    <property type="project" value="InterPro"/>
</dbReference>
<dbReference type="PANTHER" id="PTHR10642">
    <property type="entry name" value="RIBONUCLEASE H1"/>
    <property type="match status" value="1"/>
</dbReference>
<evidence type="ECO:0000313" key="12">
    <source>
        <dbReference type="EMBL" id="BAC91553.1"/>
    </source>
</evidence>
<comment type="function">
    <text evidence="10">Endonuclease that specifically degrades the RNA of RNA-DNA hybrids.</text>
</comment>
<dbReference type="eggNOG" id="COG0328">
    <property type="taxonomic scope" value="Bacteria"/>
</dbReference>
<comment type="subunit">
    <text evidence="3 10">Monomer.</text>
</comment>
<dbReference type="EMBL" id="BA000045">
    <property type="protein sequence ID" value="BAC91553.1"/>
    <property type="molecule type" value="Genomic_DNA"/>
</dbReference>
<dbReference type="InParanoid" id="Q7NFB4"/>
<dbReference type="AlphaFoldDB" id="Q7NFB4"/>
<evidence type="ECO:0000256" key="9">
    <source>
        <dbReference type="ARBA" id="ARBA00022842"/>
    </source>
</evidence>
<evidence type="ECO:0000256" key="4">
    <source>
        <dbReference type="ARBA" id="ARBA00012180"/>
    </source>
</evidence>
<evidence type="ECO:0000313" key="13">
    <source>
        <dbReference type="Proteomes" id="UP000000557"/>
    </source>
</evidence>
<evidence type="ECO:0000256" key="2">
    <source>
        <dbReference type="ARBA" id="ARBA00005300"/>
    </source>
</evidence>